<name>A0A9P5SBA9_9FUNG</name>
<evidence type="ECO:0000256" key="4">
    <source>
        <dbReference type="ARBA" id="ARBA00012614"/>
    </source>
</evidence>
<evidence type="ECO:0000256" key="1">
    <source>
        <dbReference type="ARBA" id="ARBA00004240"/>
    </source>
</evidence>
<organism evidence="14 15">
    <name type="scientific">Podila minutissima</name>
    <dbReference type="NCBI Taxonomy" id="64525"/>
    <lineage>
        <taxon>Eukaryota</taxon>
        <taxon>Fungi</taxon>
        <taxon>Fungi incertae sedis</taxon>
        <taxon>Mucoromycota</taxon>
        <taxon>Mortierellomycotina</taxon>
        <taxon>Mortierellomycetes</taxon>
        <taxon>Mortierellales</taxon>
        <taxon>Mortierellaceae</taxon>
        <taxon>Podila</taxon>
    </lineage>
</organism>
<dbReference type="InterPro" id="IPR007235">
    <property type="entry name" value="Glyco_trans_28_C"/>
</dbReference>
<feature type="domain" description="Glycosyl transferase family 28 C-terminal" evidence="13">
    <location>
        <begin position="16"/>
        <end position="131"/>
    </location>
</feature>
<keyword evidence="6 12" id="KW-0328">Glycosyltransferase</keyword>
<reference evidence="14" key="1">
    <citation type="journal article" date="2020" name="Fungal Divers.">
        <title>Resolving the Mortierellaceae phylogeny through synthesis of multi-gene phylogenetics and phylogenomics.</title>
        <authorList>
            <person name="Vandepol N."/>
            <person name="Liber J."/>
            <person name="Desiro A."/>
            <person name="Na H."/>
            <person name="Kennedy M."/>
            <person name="Barry K."/>
            <person name="Grigoriev I.V."/>
            <person name="Miller A.N."/>
            <person name="O'Donnell K."/>
            <person name="Stajich J.E."/>
            <person name="Bonito G."/>
        </authorList>
    </citation>
    <scope>NUCLEOTIDE SEQUENCE</scope>
    <source>
        <strain evidence="14">NVP1</strain>
    </source>
</reference>
<proteinExistence type="inferred from homology"/>
<keyword evidence="8 12" id="KW-0256">Endoplasmic reticulum</keyword>
<evidence type="ECO:0000256" key="6">
    <source>
        <dbReference type="ARBA" id="ARBA00022676"/>
    </source>
</evidence>
<dbReference type="SUPFAM" id="SSF53756">
    <property type="entry name" value="UDP-Glycosyltransferase/glycogen phosphorylase"/>
    <property type="match status" value="1"/>
</dbReference>
<evidence type="ECO:0000256" key="3">
    <source>
        <dbReference type="ARBA" id="ARBA00011198"/>
    </source>
</evidence>
<keyword evidence="15" id="KW-1185">Reference proteome</keyword>
<dbReference type="Proteomes" id="UP000696485">
    <property type="component" value="Unassembled WGS sequence"/>
</dbReference>
<dbReference type="EMBL" id="JAAAUY010001664">
    <property type="protein sequence ID" value="KAF9320914.1"/>
    <property type="molecule type" value="Genomic_DNA"/>
</dbReference>
<evidence type="ECO:0000313" key="14">
    <source>
        <dbReference type="EMBL" id="KAF9320914.1"/>
    </source>
</evidence>
<comment type="subunit">
    <text evidence="3 12">Heterodimer with ALG14 to form a functional enzyme.</text>
</comment>
<comment type="function">
    <text evidence="9 12">Involved in protein N-glycosylation. Essential for the second step of the dolichol-linked oligosaccharide pathway.</text>
</comment>
<dbReference type="Pfam" id="PF04101">
    <property type="entry name" value="Glyco_tran_28_C"/>
    <property type="match status" value="1"/>
</dbReference>
<dbReference type="InterPro" id="IPR039042">
    <property type="entry name" value="Alg13-like"/>
</dbReference>
<dbReference type="AlphaFoldDB" id="A0A9P5SBA9"/>
<evidence type="ECO:0000313" key="15">
    <source>
        <dbReference type="Proteomes" id="UP000696485"/>
    </source>
</evidence>
<evidence type="ECO:0000256" key="10">
    <source>
        <dbReference type="ARBA" id="ARBA00032061"/>
    </source>
</evidence>
<evidence type="ECO:0000259" key="13">
    <source>
        <dbReference type="Pfam" id="PF04101"/>
    </source>
</evidence>
<dbReference type="GO" id="GO:0004577">
    <property type="term" value="F:N-acetylglucosaminyldiphosphodolichol N-acetylglucosaminyltransferase activity"/>
    <property type="evidence" value="ECO:0007669"/>
    <property type="project" value="UniProtKB-EC"/>
</dbReference>
<dbReference type="Gene3D" id="3.40.50.2000">
    <property type="entry name" value="Glycogen Phosphorylase B"/>
    <property type="match status" value="1"/>
</dbReference>
<evidence type="ECO:0000256" key="8">
    <source>
        <dbReference type="ARBA" id="ARBA00022824"/>
    </source>
</evidence>
<comment type="catalytic activity">
    <reaction evidence="11">
        <text>an N-acetyl-alpha-D-glucosaminyl-diphospho-di-trans,poly-cis-dolichol + UDP-N-acetyl-alpha-D-glucosamine = an N,N'-diacetylchitobiosyl-diphospho-di-trans,poly-cis-dolichol + UDP + H(+)</text>
        <dbReference type="Rhea" id="RHEA:23380"/>
        <dbReference type="Rhea" id="RHEA-COMP:19507"/>
        <dbReference type="Rhea" id="RHEA-COMP:19510"/>
        <dbReference type="ChEBI" id="CHEBI:15378"/>
        <dbReference type="ChEBI" id="CHEBI:57269"/>
        <dbReference type="ChEBI" id="CHEBI:57705"/>
        <dbReference type="ChEBI" id="CHEBI:58223"/>
        <dbReference type="ChEBI" id="CHEBI:58427"/>
        <dbReference type="EC" id="2.4.1.141"/>
    </reaction>
</comment>
<dbReference type="EC" id="2.4.1.141" evidence="4 12"/>
<comment type="caution">
    <text evidence="14">The sequence shown here is derived from an EMBL/GenBank/DDBJ whole genome shotgun (WGS) entry which is preliminary data.</text>
</comment>
<dbReference type="PANTHER" id="PTHR12867:SF6">
    <property type="entry name" value="N-ACETYLGLUCOSAMINYLDIPHOSPHODOLICHOL N-ACETYLGLUCOSAMINYLTRANSFERASE"/>
    <property type="match status" value="1"/>
</dbReference>
<dbReference type="GO" id="GO:0006488">
    <property type="term" value="P:dolichol-linked oligosaccharide biosynthetic process"/>
    <property type="evidence" value="ECO:0007669"/>
    <property type="project" value="InterPro"/>
</dbReference>
<comment type="similarity">
    <text evidence="2 12">Belongs to the glycosyltransferase 28 family.</text>
</comment>
<evidence type="ECO:0000256" key="5">
    <source>
        <dbReference type="ARBA" id="ARBA00017468"/>
    </source>
</evidence>
<feature type="non-terminal residue" evidence="14">
    <location>
        <position position="143"/>
    </location>
</feature>
<accession>A0A9P5SBA9</accession>
<sequence>MPSTSTSPASSPPRRVFVTVGSTRFDKLVSAASSDSLLSILHALNYTHLTIQHGQSPKPALSESGSNANRITVDTYQYKPSLREDMDQADLIISHAGSGSILEALRLHKPLIVVVNADLMDNHQLELGSALHDQGHLVCTSVT</sequence>
<evidence type="ECO:0000256" key="7">
    <source>
        <dbReference type="ARBA" id="ARBA00022679"/>
    </source>
</evidence>
<evidence type="ECO:0000256" key="12">
    <source>
        <dbReference type="RuleBase" id="RU362128"/>
    </source>
</evidence>
<dbReference type="PANTHER" id="PTHR12867">
    <property type="entry name" value="GLYCOSYL TRANSFERASE-RELATED"/>
    <property type="match status" value="1"/>
</dbReference>
<keyword evidence="7 12" id="KW-0808">Transferase</keyword>
<evidence type="ECO:0000256" key="2">
    <source>
        <dbReference type="ARBA" id="ARBA00006962"/>
    </source>
</evidence>
<evidence type="ECO:0000256" key="9">
    <source>
        <dbReference type="ARBA" id="ARBA00024804"/>
    </source>
</evidence>
<comment type="subcellular location">
    <subcellularLocation>
        <location evidence="1 12">Endoplasmic reticulum</location>
    </subcellularLocation>
</comment>
<evidence type="ECO:0000256" key="11">
    <source>
        <dbReference type="ARBA" id="ARBA00048184"/>
    </source>
</evidence>
<protein>
    <recommendedName>
        <fullName evidence="5 12">UDP-N-acetylglucosamine transferase subunit ALG13</fullName>
        <ecNumber evidence="4 12">2.4.1.141</ecNumber>
    </recommendedName>
    <alternativeName>
        <fullName evidence="10 12">Asparagine-linked glycosylation protein 13</fullName>
    </alternativeName>
</protein>
<dbReference type="GO" id="GO:0005783">
    <property type="term" value="C:endoplasmic reticulum"/>
    <property type="evidence" value="ECO:0007669"/>
    <property type="project" value="UniProtKB-SubCell"/>
</dbReference>
<gene>
    <name evidence="12 14" type="primary">ALG13</name>
    <name evidence="14" type="ORF">BG006_002706</name>
</gene>